<keyword evidence="3" id="KW-0547">Nucleotide-binding</keyword>
<evidence type="ECO:0000256" key="6">
    <source>
        <dbReference type="SAM" id="MobiDB-lite"/>
    </source>
</evidence>
<dbReference type="Proteomes" id="UP000032232">
    <property type="component" value="Unassembled WGS sequence"/>
</dbReference>
<dbReference type="Pfam" id="PF00069">
    <property type="entry name" value="Pkinase"/>
    <property type="match status" value="1"/>
</dbReference>
<evidence type="ECO:0000313" key="8">
    <source>
        <dbReference type="EMBL" id="KIT15281.1"/>
    </source>
</evidence>
<dbReference type="EC" id="2.7.11.1" evidence="1"/>
<keyword evidence="4" id="KW-0418">Kinase</keyword>
<evidence type="ECO:0000256" key="2">
    <source>
        <dbReference type="ARBA" id="ARBA00022679"/>
    </source>
</evidence>
<dbReference type="EMBL" id="JYFE01000052">
    <property type="protein sequence ID" value="KIT15281.1"/>
    <property type="molecule type" value="Genomic_DNA"/>
</dbReference>
<protein>
    <recommendedName>
        <fullName evidence="1">non-specific serine/threonine protein kinase</fullName>
        <ecNumber evidence="1">2.7.11.1</ecNumber>
    </recommendedName>
</protein>
<dbReference type="PROSITE" id="PS00109">
    <property type="entry name" value="PROTEIN_KINASE_TYR"/>
    <property type="match status" value="1"/>
</dbReference>
<evidence type="ECO:0000256" key="5">
    <source>
        <dbReference type="ARBA" id="ARBA00022840"/>
    </source>
</evidence>
<evidence type="ECO:0000256" key="4">
    <source>
        <dbReference type="ARBA" id="ARBA00022777"/>
    </source>
</evidence>
<accession>A0A0D1EEG8</accession>
<dbReference type="PANTHER" id="PTHR43671">
    <property type="entry name" value="SERINE/THREONINE-PROTEIN KINASE NEK"/>
    <property type="match status" value="1"/>
</dbReference>
<keyword evidence="9" id="KW-1185">Reference proteome</keyword>
<keyword evidence="5" id="KW-0067">ATP-binding</keyword>
<evidence type="ECO:0000256" key="3">
    <source>
        <dbReference type="ARBA" id="ARBA00022741"/>
    </source>
</evidence>
<dbReference type="RefSeq" id="WP_043919769.1">
    <property type="nucleotide sequence ID" value="NZ_FZPF01000009.1"/>
</dbReference>
<dbReference type="Gene3D" id="3.30.200.20">
    <property type="entry name" value="Phosphorylase Kinase, domain 1"/>
    <property type="match status" value="1"/>
</dbReference>
<feature type="compositionally biased region" description="Acidic residues" evidence="6">
    <location>
        <begin position="1"/>
        <end position="10"/>
    </location>
</feature>
<dbReference type="AlphaFoldDB" id="A0A0D1EEG8"/>
<feature type="region of interest" description="Disordered" evidence="6">
    <location>
        <begin position="375"/>
        <end position="406"/>
    </location>
</feature>
<dbReference type="PATRIC" id="fig|935700.4.peg.3084"/>
<dbReference type="SUPFAM" id="SSF56112">
    <property type="entry name" value="Protein kinase-like (PK-like)"/>
    <property type="match status" value="1"/>
</dbReference>
<dbReference type="InterPro" id="IPR050660">
    <property type="entry name" value="NEK_Ser/Thr_kinase"/>
</dbReference>
<dbReference type="InterPro" id="IPR008266">
    <property type="entry name" value="Tyr_kinase_AS"/>
</dbReference>
<feature type="region of interest" description="Disordered" evidence="6">
    <location>
        <begin position="1"/>
        <end position="21"/>
    </location>
</feature>
<dbReference type="InterPro" id="IPR011009">
    <property type="entry name" value="Kinase-like_dom_sf"/>
</dbReference>
<feature type="domain" description="Protein kinase" evidence="7">
    <location>
        <begin position="34"/>
        <end position="317"/>
    </location>
</feature>
<dbReference type="CDD" id="cd14014">
    <property type="entry name" value="STKc_PknB_like"/>
    <property type="match status" value="1"/>
</dbReference>
<comment type="caution">
    <text evidence="8">The sequence shown here is derived from an EMBL/GenBank/DDBJ whole genome shotgun (WGS) entry which is preliminary data.</text>
</comment>
<organism evidence="8 9">
    <name type="scientific">Jannaschia aquimarina</name>
    <dbReference type="NCBI Taxonomy" id="935700"/>
    <lineage>
        <taxon>Bacteria</taxon>
        <taxon>Pseudomonadati</taxon>
        <taxon>Pseudomonadota</taxon>
        <taxon>Alphaproteobacteria</taxon>
        <taxon>Rhodobacterales</taxon>
        <taxon>Roseobacteraceae</taxon>
        <taxon>Jannaschia</taxon>
    </lineage>
</organism>
<feature type="region of interest" description="Disordered" evidence="6">
    <location>
        <begin position="321"/>
        <end position="346"/>
    </location>
</feature>
<sequence>MSIEDFELDEQEPRKDGDFADELPAGTQLLQGQYTIKSFLNAGGFGITYRAVDSLDRAIVIKECFPGAFCRRSRTIVQARSRAHQNEFSSIVRLFVQEAKSLAKLQHPNIVGVHQVFSENDTAYMALDFIEGRDLLEILEDPQTELPPERILSILRDILGAIGFVHEQGMLHRDISPDNILIQQDGTPVLIDFGAARQQAQKQSRVLSALRVVKDGYSPQEFYVTGAEQGPFSDLYALGASFYHLITGSTPPDSQARLSAKATGDADPYVPLAGNHPQYPTPVLQAIDRALEVLPRDRVQSAAEWLEAMDGKGAKRIAKGRVLSRIKSRPAPSPTAAAPANADTAPRNKLPLLAGVAGLALVAAGAGAFFVLGGSDEPGTPSEPVNTAFSTGKAEDVSAADPAEDAERAQAFQARVDAAAAAYVQPISAEAEGDPRSEELYQVVADGLAANAWTWRVTNALAAMHRPAIDPDRADPRTAGAETAYLAGEAAEAAWRRKIALASARMAPRAPENDPRTLRAEQDIQKQQNARQMFERRVARAGLDFIPPARADQEGDPRLSAAEQEVLAANIAEAAFDRRIALAATTHSGPTVPSVEGDPRTPDIEASIRETEAIVAQAAAPVRTWSVALPFYDLRIDAQGSAHILELEGQPVETRSQFEDLLRAIYTPGDATSLPIRIGMGRPGATSDQIIEQSIGLPVVHDVSIPGGPRFRTSFEDGAWVTRVAALPPNAEIGEGALQVGDQVTGHISSGTVFNSPDAIAQFLSTEIAQGTTRFGFAVQRDGNAWVVSMIHDATSEG</sequence>
<evidence type="ECO:0000256" key="1">
    <source>
        <dbReference type="ARBA" id="ARBA00012513"/>
    </source>
</evidence>
<dbReference type="InterPro" id="IPR000719">
    <property type="entry name" value="Prot_kinase_dom"/>
</dbReference>
<keyword evidence="2 8" id="KW-0808">Transferase</keyword>
<dbReference type="GO" id="GO:0004674">
    <property type="term" value="F:protein serine/threonine kinase activity"/>
    <property type="evidence" value="ECO:0007669"/>
    <property type="project" value="UniProtKB-EC"/>
</dbReference>
<gene>
    <name evidence="8" type="primary">spk1</name>
    <name evidence="8" type="ORF">jaqu_29840</name>
</gene>
<evidence type="ECO:0000313" key="9">
    <source>
        <dbReference type="Proteomes" id="UP000032232"/>
    </source>
</evidence>
<reference evidence="8 9" key="1">
    <citation type="submission" date="2015-02" db="EMBL/GenBank/DDBJ databases">
        <title>Genome Sequence of Jannaschia aquimarina DSM28248, a member of the Roseobacter clade.</title>
        <authorList>
            <person name="Voget S."/>
            <person name="Daniel R."/>
        </authorList>
    </citation>
    <scope>NUCLEOTIDE SEQUENCE [LARGE SCALE GENOMIC DNA]</scope>
    <source>
        <strain evidence="8 9">GSW-M26</strain>
    </source>
</reference>
<proteinExistence type="predicted"/>
<name>A0A0D1EEG8_9RHOB</name>
<dbReference type="PANTHER" id="PTHR43671:SF13">
    <property type="entry name" value="SERINE_THREONINE-PROTEIN KINASE NEK2"/>
    <property type="match status" value="1"/>
</dbReference>
<evidence type="ECO:0000259" key="7">
    <source>
        <dbReference type="PROSITE" id="PS50011"/>
    </source>
</evidence>
<dbReference type="Gene3D" id="1.10.510.10">
    <property type="entry name" value="Transferase(Phosphotransferase) domain 1"/>
    <property type="match status" value="1"/>
</dbReference>
<dbReference type="PROSITE" id="PS50011">
    <property type="entry name" value="PROTEIN_KINASE_DOM"/>
    <property type="match status" value="1"/>
</dbReference>
<dbReference type="GO" id="GO:0005524">
    <property type="term" value="F:ATP binding"/>
    <property type="evidence" value="ECO:0007669"/>
    <property type="project" value="UniProtKB-KW"/>
</dbReference>
<dbReference type="OrthoDB" id="9801841at2"/>
<feature type="compositionally biased region" description="Low complexity" evidence="6">
    <location>
        <begin position="334"/>
        <end position="346"/>
    </location>
</feature>
<dbReference type="STRING" id="935700.jaqu_29840"/>